<dbReference type="Pfam" id="PF00535">
    <property type="entry name" value="Glycos_transf_2"/>
    <property type="match status" value="1"/>
</dbReference>
<proteinExistence type="predicted"/>
<dbReference type="EC" id="2.4.-.-" evidence="2"/>
<name>A0ABY9Y0A5_9FLAO</name>
<evidence type="ECO:0000313" key="2">
    <source>
        <dbReference type="EMBL" id="WNH11627.1"/>
    </source>
</evidence>
<evidence type="ECO:0000259" key="1">
    <source>
        <dbReference type="Pfam" id="PF00535"/>
    </source>
</evidence>
<dbReference type="Gene3D" id="3.90.550.10">
    <property type="entry name" value="Spore Coat Polysaccharide Biosynthesis Protein SpsA, Chain A"/>
    <property type="match status" value="1"/>
</dbReference>
<organism evidence="2 3">
    <name type="scientific">Thalassobellus suaedae</name>
    <dbReference type="NCBI Taxonomy" id="3074124"/>
    <lineage>
        <taxon>Bacteria</taxon>
        <taxon>Pseudomonadati</taxon>
        <taxon>Bacteroidota</taxon>
        <taxon>Flavobacteriia</taxon>
        <taxon>Flavobacteriales</taxon>
        <taxon>Flavobacteriaceae</taxon>
        <taxon>Thalassobellus</taxon>
    </lineage>
</organism>
<dbReference type="SUPFAM" id="SSF53448">
    <property type="entry name" value="Nucleotide-diphospho-sugar transferases"/>
    <property type="match status" value="1"/>
</dbReference>
<dbReference type="PANTHER" id="PTHR43685:SF2">
    <property type="entry name" value="GLYCOSYLTRANSFERASE 2-LIKE DOMAIN-CONTAINING PROTEIN"/>
    <property type="match status" value="1"/>
</dbReference>
<keyword evidence="2" id="KW-0328">Glycosyltransferase</keyword>
<dbReference type="RefSeq" id="WP_415861607.1">
    <property type="nucleotide sequence ID" value="NZ_CP134536.1"/>
</dbReference>
<reference evidence="2 3" key="1">
    <citation type="submission" date="2023-09" db="EMBL/GenBank/DDBJ databases">
        <title>Thalassobella suaedae gen. nov., sp. nov., a marine bacterium of the family Flavobacteriaceae isolated from a halophyte Suaeda japonica.</title>
        <authorList>
            <person name="Lee S.Y."/>
            <person name="Hwang C.Y."/>
        </authorList>
    </citation>
    <scope>NUCLEOTIDE SEQUENCE [LARGE SCALE GENOMIC DNA]</scope>
    <source>
        <strain evidence="2 3">HL-DH10</strain>
    </source>
</reference>
<dbReference type="GO" id="GO:0016757">
    <property type="term" value="F:glycosyltransferase activity"/>
    <property type="evidence" value="ECO:0007669"/>
    <property type="project" value="UniProtKB-KW"/>
</dbReference>
<protein>
    <submittedName>
        <fullName evidence="2">Glycosyltransferase family A protein</fullName>
        <ecNumber evidence="2">2.4.-.-</ecNumber>
    </submittedName>
</protein>
<accession>A0ABY9Y0A5</accession>
<dbReference type="Proteomes" id="UP001303407">
    <property type="component" value="Chromosome"/>
</dbReference>
<dbReference type="PANTHER" id="PTHR43685">
    <property type="entry name" value="GLYCOSYLTRANSFERASE"/>
    <property type="match status" value="1"/>
</dbReference>
<sequence length="266" mass="31249">MSIIVSIIVPCFNQAEYLGEALQSVMEQTYTHWECIIVNDGSTDKTESIAKKWLENDARLKYVYQENKGLSSARNFGIAKSQGKFILPLDADDKIASNYITMALEAFQEDANLKVVYCKAEKFGEEQGLWELPPFSLLDLARFNMIFCSGMFRKLDWKMIGGYDVNMKFGWEDWEFWISLLKNGGKVKCLEYTGFYYRVRKNSMVRHINLEEKKNSETYVTKKHIDFFISNYDILNKNRKQIELSFESKKFAFNLFTKTFFKFKLF</sequence>
<feature type="domain" description="Glycosyltransferase 2-like" evidence="1">
    <location>
        <begin position="6"/>
        <end position="158"/>
    </location>
</feature>
<keyword evidence="2" id="KW-0808">Transferase</keyword>
<dbReference type="CDD" id="cd00761">
    <property type="entry name" value="Glyco_tranf_GTA_type"/>
    <property type="match status" value="1"/>
</dbReference>
<keyword evidence="3" id="KW-1185">Reference proteome</keyword>
<gene>
    <name evidence="2" type="ORF">RHP49_12045</name>
</gene>
<dbReference type="InterPro" id="IPR050834">
    <property type="entry name" value="Glycosyltransf_2"/>
</dbReference>
<dbReference type="EMBL" id="CP134536">
    <property type="protein sequence ID" value="WNH11627.1"/>
    <property type="molecule type" value="Genomic_DNA"/>
</dbReference>
<evidence type="ECO:0000313" key="3">
    <source>
        <dbReference type="Proteomes" id="UP001303407"/>
    </source>
</evidence>
<dbReference type="InterPro" id="IPR001173">
    <property type="entry name" value="Glyco_trans_2-like"/>
</dbReference>
<dbReference type="InterPro" id="IPR029044">
    <property type="entry name" value="Nucleotide-diphossugar_trans"/>
</dbReference>